<dbReference type="PANTHER" id="PTHR43135:SF3">
    <property type="entry name" value="ALPHA-D-RIBOSE 1-METHYLPHOSPHONATE 5-TRIPHOSPHATE DIPHOSPHATASE"/>
    <property type="match status" value="1"/>
</dbReference>
<dbReference type="GO" id="GO:0016810">
    <property type="term" value="F:hydrolase activity, acting on carbon-nitrogen (but not peptide) bonds"/>
    <property type="evidence" value="ECO:0007669"/>
    <property type="project" value="InterPro"/>
</dbReference>
<sequence>MKKIITLLFILLLPLCVVCGQPFSEEVTKYIEIQEPVIALRNITLIDGTGGPVRTNQDIVITGDHITAIGDSGKINIPPTAKVIDGSGKAVIPGLVMLHEHLFYAKPFEGAYKAVHMTNTFPKMYLAGGVTTMRTAGSIEANTDLNIKNLINQGKMVGPNIDVSTPHIERQGFIPQLQSLYGDESIENWINYWADKGVTSVKAYNNITKDDLERIIKAAHSRNMKVTGHLCSITYREAADLGIDNLEHGFAASSDFIPDKKENECDNGKIAQSLLNLNDNDPELKNLMEHLIKKNVTITYTPNVFEPFNEREIVPGGGDVAMAPFLLEQIKGIYDQYANSKYDSLEYKGFKNDMRRIRRFHTMGGKVVVGTDPTGAGRTIAGYSNQRLIELLIEGGFNIEEAIKLSTLNGANYLGVAEETGSVEVGKKADLILINGDLSKDVSNIRNMEIVFKNGVGFSSGKIFESVKGKLGLD</sequence>
<dbReference type="Gene3D" id="2.30.40.10">
    <property type="entry name" value="Urease, subunit C, domain 1"/>
    <property type="match status" value="2"/>
</dbReference>
<dbReference type="SUPFAM" id="SSF51556">
    <property type="entry name" value="Metallo-dependent hydrolases"/>
    <property type="match status" value="1"/>
</dbReference>
<reference evidence="3 4" key="1">
    <citation type="submission" date="2020-01" db="EMBL/GenBank/DDBJ databases">
        <title>Muriicola jejuensis KCTC 22299.</title>
        <authorList>
            <person name="Wang G."/>
        </authorList>
    </citation>
    <scope>NUCLEOTIDE SEQUENCE [LARGE SCALE GENOMIC DNA]</scope>
    <source>
        <strain evidence="3 4">KCTC 22299</strain>
    </source>
</reference>
<proteinExistence type="predicted"/>
<dbReference type="RefSeq" id="WP_163692419.1">
    <property type="nucleotide sequence ID" value="NZ_FXTW01000001.1"/>
</dbReference>
<dbReference type="InterPro" id="IPR006680">
    <property type="entry name" value="Amidohydro-rel"/>
</dbReference>
<dbReference type="Gene3D" id="3.20.20.140">
    <property type="entry name" value="Metal-dependent hydrolases"/>
    <property type="match status" value="2"/>
</dbReference>
<comment type="caution">
    <text evidence="3">The sequence shown here is derived from an EMBL/GenBank/DDBJ whole genome shotgun (WGS) entry which is preliminary data.</text>
</comment>
<dbReference type="Gene3D" id="3.40.50.10910">
    <property type="entry name" value="Amidohydrolase"/>
    <property type="match status" value="1"/>
</dbReference>
<organism evidence="3 4">
    <name type="scientific">Muriicola jejuensis</name>
    <dbReference type="NCBI Taxonomy" id="504488"/>
    <lineage>
        <taxon>Bacteria</taxon>
        <taxon>Pseudomonadati</taxon>
        <taxon>Bacteroidota</taxon>
        <taxon>Flavobacteriia</taxon>
        <taxon>Flavobacteriales</taxon>
        <taxon>Flavobacteriaceae</taxon>
        <taxon>Muriicola</taxon>
    </lineage>
</organism>
<dbReference type="EMBL" id="JAABOP010000001">
    <property type="protein sequence ID" value="NER10413.1"/>
    <property type="molecule type" value="Genomic_DNA"/>
</dbReference>
<dbReference type="InterPro" id="IPR032466">
    <property type="entry name" value="Metal_Hydrolase"/>
</dbReference>
<dbReference type="AlphaFoldDB" id="A0A6P0UGW4"/>
<accession>A0A6P0UGW4</accession>
<dbReference type="InterPro" id="IPR051781">
    <property type="entry name" value="Metallo-dep_Hydrolase"/>
</dbReference>
<gene>
    <name evidence="3" type="ORF">GWK09_07785</name>
</gene>
<evidence type="ECO:0000259" key="2">
    <source>
        <dbReference type="Pfam" id="PF01979"/>
    </source>
</evidence>
<name>A0A6P0UGW4_9FLAO</name>
<evidence type="ECO:0000256" key="1">
    <source>
        <dbReference type="SAM" id="SignalP"/>
    </source>
</evidence>
<dbReference type="Proteomes" id="UP000468443">
    <property type="component" value="Unassembled WGS sequence"/>
</dbReference>
<keyword evidence="3" id="KW-0378">Hydrolase</keyword>
<feature type="signal peptide" evidence="1">
    <location>
        <begin position="1"/>
        <end position="19"/>
    </location>
</feature>
<evidence type="ECO:0000313" key="3">
    <source>
        <dbReference type="EMBL" id="NER10413.1"/>
    </source>
</evidence>
<feature type="chain" id="PRO_5026890746" evidence="1">
    <location>
        <begin position="20"/>
        <end position="474"/>
    </location>
</feature>
<dbReference type="Pfam" id="PF01979">
    <property type="entry name" value="Amidohydro_1"/>
    <property type="match status" value="1"/>
</dbReference>
<keyword evidence="4" id="KW-1185">Reference proteome</keyword>
<dbReference type="SUPFAM" id="SSF51338">
    <property type="entry name" value="Composite domain of metallo-dependent hydrolases"/>
    <property type="match status" value="1"/>
</dbReference>
<evidence type="ECO:0000313" key="4">
    <source>
        <dbReference type="Proteomes" id="UP000468443"/>
    </source>
</evidence>
<dbReference type="PANTHER" id="PTHR43135">
    <property type="entry name" value="ALPHA-D-RIBOSE 1-METHYLPHOSPHONATE 5-TRIPHOSPHATE DIPHOSPHATASE"/>
    <property type="match status" value="1"/>
</dbReference>
<feature type="domain" description="Amidohydrolase-related" evidence="2">
    <location>
        <begin position="91"/>
        <end position="454"/>
    </location>
</feature>
<protein>
    <submittedName>
        <fullName evidence="3">Amidohydrolase family protein</fullName>
    </submittedName>
</protein>
<dbReference type="InterPro" id="IPR011059">
    <property type="entry name" value="Metal-dep_hydrolase_composite"/>
</dbReference>
<keyword evidence="1" id="KW-0732">Signal</keyword>